<accession>A0A1H0JCQ8</accession>
<dbReference type="Gene3D" id="3.40.50.720">
    <property type="entry name" value="NAD(P)-binding Rossmann-like Domain"/>
    <property type="match status" value="1"/>
</dbReference>
<reference evidence="1 2" key="1">
    <citation type="submission" date="2016-10" db="EMBL/GenBank/DDBJ databases">
        <authorList>
            <person name="de Groot N.N."/>
        </authorList>
    </citation>
    <scope>NUCLEOTIDE SEQUENCE [LARGE SCALE GENOMIC DNA]</scope>
    <source>
        <strain evidence="1 2">CGMCC 1.11147</strain>
    </source>
</reference>
<dbReference type="STRING" id="1005944.SAMN05192576_3984"/>
<proteinExistence type="predicted"/>
<sequence>MAVRPPIPGLPERPALRPGLAVARHDATHLQVGLDPPHRVVVPDLPEVRRLLDAVAAGEPLPELDPTTWTTLHALSRADALVEAGGSGRASEVARAQFGPAAGARLAARGAAQVGVLGPREVVDSAERLLRQCGASVAGPDDLADVWLVASSGEVPRAALDDLVREGTPHLLLRGALGAPLLGPFVVPGLTACLRCVDAHLAETDPRRALVVEQVATPPGAEGPPSDPTLVAIAVGWAVRDLLRFVEGDQPSTWSATHHIGPTEAPVTRQWSRHPHCGCAWDVIGRSALTG</sequence>
<dbReference type="AlphaFoldDB" id="A0A1H0JCQ8"/>
<dbReference type="RefSeq" id="WP_091026548.1">
    <property type="nucleotide sequence ID" value="NZ_BKAE01000012.1"/>
</dbReference>
<evidence type="ECO:0000313" key="1">
    <source>
        <dbReference type="EMBL" id="SDO41392.1"/>
    </source>
</evidence>
<name>A0A1H0JCQ8_9ACTN</name>
<dbReference type="OrthoDB" id="4426339at2"/>
<gene>
    <name evidence="1" type="ORF">SAMN05192576_3984</name>
</gene>
<dbReference type="Proteomes" id="UP000199004">
    <property type="component" value="Unassembled WGS sequence"/>
</dbReference>
<evidence type="ECO:0000313" key="2">
    <source>
        <dbReference type="Proteomes" id="UP000199004"/>
    </source>
</evidence>
<keyword evidence="2" id="KW-1185">Reference proteome</keyword>
<dbReference type="EMBL" id="FNIC01000008">
    <property type="protein sequence ID" value="SDO41392.1"/>
    <property type="molecule type" value="Genomic_DNA"/>
</dbReference>
<protein>
    <submittedName>
        <fullName evidence="1">Bacteriocin biosynthesis cyclodehydratase domain-containing protein</fullName>
    </submittedName>
</protein>
<organism evidence="1 2">
    <name type="scientific">Nocardioides szechwanensis</name>
    <dbReference type="NCBI Taxonomy" id="1005944"/>
    <lineage>
        <taxon>Bacteria</taxon>
        <taxon>Bacillati</taxon>
        <taxon>Actinomycetota</taxon>
        <taxon>Actinomycetes</taxon>
        <taxon>Propionibacteriales</taxon>
        <taxon>Nocardioidaceae</taxon>
        <taxon>Nocardioides</taxon>
    </lineage>
</organism>